<evidence type="ECO:0000259" key="2">
    <source>
        <dbReference type="Pfam" id="PF14303"/>
    </source>
</evidence>
<reference evidence="3 4" key="1">
    <citation type="journal article" date="2019" name="Sci. Rep.">
        <title>A high-quality genome of Eragrostis curvula grass provides insights into Poaceae evolution and supports new strategies to enhance forage quality.</title>
        <authorList>
            <person name="Carballo J."/>
            <person name="Santos B.A.C.M."/>
            <person name="Zappacosta D."/>
            <person name="Garbus I."/>
            <person name="Selva J.P."/>
            <person name="Gallo C.A."/>
            <person name="Diaz A."/>
            <person name="Albertini E."/>
            <person name="Caccamo M."/>
            <person name="Echenique V."/>
        </authorList>
    </citation>
    <scope>NUCLEOTIDE SEQUENCE [LARGE SCALE GENOMIC DNA]</scope>
    <source>
        <strain evidence="4">cv. Victoria</strain>
        <tissue evidence="3">Leaf</tissue>
    </source>
</reference>
<evidence type="ECO:0000313" key="4">
    <source>
        <dbReference type="Proteomes" id="UP000324897"/>
    </source>
</evidence>
<evidence type="ECO:0000313" key="3">
    <source>
        <dbReference type="EMBL" id="TVU41523.1"/>
    </source>
</evidence>
<feature type="compositionally biased region" description="Acidic residues" evidence="1">
    <location>
        <begin position="116"/>
        <end position="129"/>
    </location>
</feature>
<feature type="region of interest" description="Disordered" evidence="1">
    <location>
        <begin position="97"/>
        <end position="153"/>
    </location>
</feature>
<dbReference type="AlphaFoldDB" id="A0A5J9W0S9"/>
<evidence type="ECO:0000256" key="1">
    <source>
        <dbReference type="SAM" id="MobiDB-lite"/>
    </source>
</evidence>
<dbReference type="Pfam" id="PF14303">
    <property type="entry name" value="NAM-associated"/>
    <property type="match status" value="1"/>
</dbReference>
<comment type="caution">
    <text evidence="3">The sequence shown here is derived from an EMBL/GenBank/DDBJ whole genome shotgun (WGS) entry which is preliminary data.</text>
</comment>
<keyword evidence="4" id="KW-1185">Reference proteome</keyword>
<dbReference type="Gramene" id="TVU41523">
    <property type="protein sequence ID" value="TVU41523"/>
    <property type="gene ID" value="EJB05_15051"/>
</dbReference>
<dbReference type="OrthoDB" id="682568at2759"/>
<name>A0A5J9W0S9_9POAL</name>
<dbReference type="EMBL" id="RWGY01000007">
    <property type="protein sequence ID" value="TVU41523.1"/>
    <property type="molecule type" value="Genomic_DNA"/>
</dbReference>
<dbReference type="InterPro" id="IPR029466">
    <property type="entry name" value="NAM-associated_C"/>
</dbReference>
<proteinExistence type="predicted"/>
<sequence>MYDNFCRHNMSGTTRSRVSVTHRWQSISVACTKWAACIASVERLNPSGANANDKVTIAQRLYKGRPNKRGGKKGKPGKGFALHHCWVLLEHDEKWRTRNLEVPSKSKKSNNSCSPTDDECVDIGSEDEDSIGRRSPTPSSAVEMRPLGRKQVR</sequence>
<feature type="domain" description="No apical meristem-associated C-terminal" evidence="2">
    <location>
        <begin position="78"/>
        <end position="151"/>
    </location>
</feature>
<dbReference type="Proteomes" id="UP000324897">
    <property type="component" value="Chromosome 4"/>
</dbReference>
<organism evidence="3 4">
    <name type="scientific">Eragrostis curvula</name>
    <name type="common">weeping love grass</name>
    <dbReference type="NCBI Taxonomy" id="38414"/>
    <lineage>
        <taxon>Eukaryota</taxon>
        <taxon>Viridiplantae</taxon>
        <taxon>Streptophyta</taxon>
        <taxon>Embryophyta</taxon>
        <taxon>Tracheophyta</taxon>
        <taxon>Spermatophyta</taxon>
        <taxon>Magnoliopsida</taxon>
        <taxon>Liliopsida</taxon>
        <taxon>Poales</taxon>
        <taxon>Poaceae</taxon>
        <taxon>PACMAD clade</taxon>
        <taxon>Chloridoideae</taxon>
        <taxon>Eragrostideae</taxon>
        <taxon>Eragrostidinae</taxon>
        <taxon>Eragrostis</taxon>
    </lineage>
</organism>
<dbReference type="PANTHER" id="PTHR45125">
    <property type="entry name" value="F21J9.4-RELATED"/>
    <property type="match status" value="1"/>
</dbReference>
<protein>
    <recommendedName>
        <fullName evidence="2">No apical meristem-associated C-terminal domain-containing protein</fullName>
    </recommendedName>
</protein>
<dbReference type="PANTHER" id="PTHR45125:SF3">
    <property type="entry name" value="NO-APICAL-MERISTEM-ASSOCIATED CARBOXY-TERMINAL DOMAIN PROTEIN"/>
    <property type="match status" value="1"/>
</dbReference>
<accession>A0A5J9W0S9</accession>
<gene>
    <name evidence="3" type="ORF">EJB05_15051</name>
</gene>